<comment type="caution">
    <text evidence="1">The sequence shown here is derived from an EMBL/GenBank/DDBJ whole genome shotgun (WGS) entry which is preliminary data.</text>
</comment>
<dbReference type="Proteomes" id="UP000823868">
    <property type="component" value="Unassembled WGS sequence"/>
</dbReference>
<feature type="non-terminal residue" evidence="1">
    <location>
        <position position="129"/>
    </location>
</feature>
<name>A0A9D2BX34_9FIRM</name>
<accession>A0A9D2BX34</accession>
<reference evidence="1" key="2">
    <citation type="submission" date="2021-04" db="EMBL/GenBank/DDBJ databases">
        <authorList>
            <person name="Gilroy R."/>
        </authorList>
    </citation>
    <scope>NUCLEOTIDE SEQUENCE</scope>
    <source>
        <strain evidence="1">ChiBcec16_6824</strain>
    </source>
</reference>
<organism evidence="1 2">
    <name type="scientific">Candidatus Flavonifractor merdigallinarum</name>
    <dbReference type="NCBI Taxonomy" id="2838589"/>
    <lineage>
        <taxon>Bacteria</taxon>
        <taxon>Bacillati</taxon>
        <taxon>Bacillota</taxon>
        <taxon>Clostridia</taxon>
        <taxon>Eubacteriales</taxon>
        <taxon>Oscillospiraceae</taxon>
        <taxon>Flavonifractor</taxon>
    </lineage>
</organism>
<dbReference type="AlphaFoldDB" id="A0A9D2BX34"/>
<evidence type="ECO:0000313" key="2">
    <source>
        <dbReference type="Proteomes" id="UP000823868"/>
    </source>
</evidence>
<evidence type="ECO:0000313" key="1">
    <source>
        <dbReference type="EMBL" id="HIY20716.1"/>
    </source>
</evidence>
<dbReference type="SUPFAM" id="SSF69279">
    <property type="entry name" value="Phage tail proteins"/>
    <property type="match status" value="1"/>
</dbReference>
<gene>
    <name evidence="1" type="ORF">H9841_02290</name>
</gene>
<sequence>MMVTIDYTGLRLTGALCINRLTALELHVGVNEHGWAVVEGEAGENALEQLQGAVAGREQVIMVRDETGAEQPLFAGVIRSAGLITYGGYNRFRIELQSGTIQMDQVKRSRSFQDVAQTYSQVAQRVASG</sequence>
<reference evidence="1" key="1">
    <citation type="journal article" date="2021" name="PeerJ">
        <title>Extensive microbial diversity within the chicken gut microbiome revealed by metagenomics and culture.</title>
        <authorList>
            <person name="Gilroy R."/>
            <person name="Ravi A."/>
            <person name="Getino M."/>
            <person name="Pursley I."/>
            <person name="Horton D.L."/>
            <person name="Alikhan N.F."/>
            <person name="Baker D."/>
            <person name="Gharbi K."/>
            <person name="Hall N."/>
            <person name="Watson M."/>
            <person name="Adriaenssens E.M."/>
            <person name="Foster-Nyarko E."/>
            <person name="Jarju S."/>
            <person name="Secka A."/>
            <person name="Antonio M."/>
            <person name="Oren A."/>
            <person name="Chaudhuri R.R."/>
            <person name="La Ragione R."/>
            <person name="Hildebrand F."/>
            <person name="Pallen M.J."/>
        </authorList>
    </citation>
    <scope>NUCLEOTIDE SEQUENCE</scope>
    <source>
        <strain evidence="1">ChiBcec16_6824</strain>
    </source>
</reference>
<proteinExistence type="predicted"/>
<protein>
    <submittedName>
        <fullName evidence="1">Uncharacterized protein</fullName>
    </submittedName>
</protein>
<dbReference type="EMBL" id="DXDX01000044">
    <property type="protein sequence ID" value="HIY20716.1"/>
    <property type="molecule type" value="Genomic_DNA"/>
</dbReference>